<keyword evidence="5 12" id="KW-0812">Transmembrane</keyword>
<proteinExistence type="inferred from homology"/>
<evidence type="ECO:0000313" key="15">
    <source>
        <dbReference type="Proteomes" id="UP001549921"/>
    </source>
</evidence>
<keyword evidence="6 13" id="KW-1133">Transmembrane helix</keyword>
<keyword evidence="7" id="KW-0915">Sodium</keyword>
<comment type="caution">
    <text evidence="14">The sequence shown here is derived from an EMBL/GenBank/DDBJ whole genome shotgun (WGS) entry which is preliminary data.</text>
</comment>
<dbReference type="Gene3D" id="1.10.287.770">
    <property type="entry name" value="YojJ-like"/>
    <property type="match status" value="1"/>
</dbReference>
<dbReference type="EMBL" id="JBEDNZ010000014">
    <property type="protein sequence ID" value="KAL0829892.1"/>
    <property type="molecule type" value="Genomic_DNA"/>
</dbReference>
<evidence type="ECO:0000256" key="7">
    <source>
        <dbReference type="ARBA" id="ARBA00023053"/>
    </source>
</evidence>
<evidence type="ECO:0000256" key="6">
    <source>
        <dbReference type="ARBA" id="ARBA00022989"/>
    </source>
</evidence>
<evidence type="ECO:0000256" key="1">
    <source>
        <dbReference type="ARBA" id="ARBA00004141"/>
    </source>
</evidence>
<evidence type="ECO:0000256" key="9">
    <source>
        <dbReference type="ARBA" id="ARBA00023136"/>
    </source>
</evidence>
<accession>A0ABD0SYB2</accession>
<reference evidence="14 15" key="1">
    <citation type="submission" date="2024-06" db="EMBL/GenBank/DDBJ databases">
        <title>A chromosome-level genome assembly of beet webworm, Loxostege sticticalis.</title>
        <authorList>
            <person name="Zhang Y."/>
        </authorList>
    </citation>
    <scope>NUCLEOTIDE SEQUENCE [LARGE SCALE GENOMIC DNA]</scope>
    <source>
        <strain evidence="14">AQ028</strain>
        <tissue evidence="14">Male pupae</tissue>
    </source>
</reference>
<dbReference type="PANTHER" id="PTHR11690:SF288">
    <property type="entry name" value="AMILORIDE-SENSITIVE NA+ CHANNEL-RELATED"/>
    <property type="match status" value="1"/>
</dbReference>
<evidence type="ECO:0000313" key="14">
    <source>
        <dbReference type="EMBL" id="KAL0829892.1"/>
    </source>
</evidence>
<dbReference type="GO" id="GO:0016020">
    <property type="term" value="C:membrane"/>
    <property type="evidence" value="ECO:0007669"/>
    <property type="project" value="UniProtKB-SubCell"/>
</dbReference>
<evidence type="ECO:0000256" key="8">
    <source>
        <dbReference type="ARBA" id="ARBA00023065"/>
    </source>
</evidence>
<keyword evidence="8 12" id="KW-0406">Ion transport</keyword>
<dbReference type="AlphaFoldDB" id="A0ABD0SYB2"/>
<dbReference type="Pfam" id="PF00858">
    <property type="entry name" value="ASC"/>
    <property type="match status" value="1"/>
</dbReference>
<evidence type="ECO:0000256" key="3">
    <source>
        <dbReference type="ARBA" id="ARBA00022448"/>
    </source>
</evidence>
<protein>
    <submittedName>
        <fullName evidence="14">Uncharacterized protein</fullName>
    </submittedName>
</protein>
<dbReference type="Gene3D" id="2.60.470.10">
    <property type="entry name" value="Acid-sensing ion channels like domains"/>
    <property type="match status" value="1"/>
</dbReference>
<comment type="similarity">
    <text evidence="2 12">Belongs to the amiloride-sensitive sodium channel (TC 1.A.6) family.</text>
</comment>
<gene>
    <name evidence="14" type="ORF">ABMA28_003370</name>
</gene>
<evidence type="ECO:0000256" key="13">
    <source>
        <dbReference type="SAM" id="Phobius"/>
    </source>
</evidence>
<name>A0ABD0SYB2_LOXSC</name>
<evidence type="ECO:0000256" key="4">
    <source>
        <dbReference type="ARBA" id="ARBA00022461"/>
    </source>
</evidence>
<keyword evidence="3 12" id="KW-0813">Transport</keyword>
<evidence type="ECO:0000256" key="10">
    <source>
        <dbReference type="ARBA" id="ARBA00023201"/>
    </source>
</evidence>
<evidence type="ECO:0000256" key="5">
    <source>
        <dbReference type="ARBA" id="ARBA00022692"/>
    </source>
</evidence>
<sequence>MHQKRNLSVSGSISHVNYFRDYYKKDFQYISPDMLRANGKLNHHHGYVGEKVKCGTVVNMWLKEVMAGVKQFFYGGTLHGVKYIFEPTFSHKERATWIAIVVISIAFCAANIIKLFSKWTSTPFVNVIDSLPTPIWAVPFPTVVLCPHLHVKLSYANVLKLGRQEEFFASLICPRMLHKNKTLSERLNFSQIDQLQKFILDATPSCSDLVKSCNWPAKHDTRWVTTDCCKKYFMPIFTDYGLCYAFNSLPLNGMTNDTLSWQRSFNRHANPGSLQWGLDVGYPKVFPPDPSMQPLRVMVSGEDYGLGVELYLNISEHQHACDGNSLGFTVLIRSPTNHVYTSTVLRLPMDRMTTIEVSPITYKTDSALRSLAPDQRQCFFQNERKLEYYEFYTSSNCKHDIFVRESKKLCDCTLYNWPRKNASEPVCSTTKDFECIDFVKGKVEEQQIYAYYAECEEGKGSGEPASCHPSCNDVIYDSQVYYSDLIKEPGDPEPVWGQPKKGELTQINVHFYEDMFLGQHRHAQYDDYYFAGAIGGLLSLFLGFSIISVAELVYFIVLRPVHRVLKETYWRYYLK</sequence>
<dbReference type="GO" id="GO:0005272">
    <property type="term" value="F:sodium channel activity"/>
    <property type="evidence" value="ECO:0007669"/>
    <property type="project" value="UniProtKB-KW"/>
</dbReference>
<evidence type="ECO:0000256" key="12">
    <source>
        <dbReference type="RuleBase" id="RU000679"/>
    </source>
</evidence>
<keyword evidence="10 12" id="KW-0739">Sodium transport</keyword>
<keyword evidence="9 13" id="KW-0472">Membrane</keyword>
<comment type="subcellular location">
    <subcellularLocation>
        <location evidence="1">Membrane</location>
        <topology evidence="1">Multi-pass membrane protein</topology>
    </subcellularLocation>
</comment>
<keyword evidence="4 12" id="KW-0894">Sodium channel</keyword>
<organism evidence="14 15">
    <name type="scientific">Loxostege sticticalis</name>
    <name type="common">Beet webworm moth</name>
    <dbReference type="NCBI Taxonomy" id="481309"/>
    <lineage>
        <taxon>Eukaryota</taxon>
        <taxon>Metazoa</taxon>
        <taxon>Ecdysozoa</taxon>
        <taxon>Arthropoda</taxon>
        <taxon>Hexapoda</taxon>
        <taxon>Insecta</taxon>
        <taxon>Pterygota</taxon>
        <taxon>Neoptera</taxon>
        <taxon>Endopterygota</taxon>
        <taxon>Lepidoptera</taxon>
        <taxon>Glossata</taxon>
        <taxon>Ditrysia</taxon>
        <taxon>Pyraloidea</taxon>
        <taxon>Crambidae</taxon>
        <taxon>Pyraustinae</taxon>
        <taxon>Loxostege</taxon>
    </lineage>
</organism>
<evidence type="ECO:0000256" key="2">
    <source>
        <dbReference type="ARBA" id="ARBA00007193"/>
    </source>
</evidence>
<evidence type="ECO:0000256" key="11">
    <source>
        <dbReference type="ARBA" id="ARBA00023303"/>
    </source>
</evidence>
<dbReference type="PANTHER" id="PTHR11690">
    <property type="entry name" value="AMILORIDE-SENSITIVE SODIUM CHANNEL-RELATED"/>
    <property type="match status" value="1"/>
</dbReference>
<feature type="transmembrane region" description="Helical" evidence="13">
    <location>
        <begin position="528"/>
        <end position="557"/>
    </location>
</feature>
<dbReference type="InterPro" id="IPR001873">
    <property type="entry name" value="ENaC"/>
</dbReference>
<keyword evidence="11 12" id="KW-0407">Ion channel</keyword>
<dbReference type="Proteomes" id="UP001549921">
    <property type="component" value="Unassembled WGS sequence"/>
</dbReference>